<dbReference type="PROSITE" id="PS51257">
    <property type="entry name" value="PROKAR_LIPOPROTEIN"/>
    <property type="match status" value="1"/>
</dbReference>
<proteinExistence type="predicted"/>
<name>A0ABN6LED8_9BACT</name>
<organism evidence="1 2">
    <name type="scientific">Persicobacter psychrovividus</name>
    <dbReference type="NCBI Taxonomy" id="387638"/>
    <lineage>
        <taxon>Bacteria</taxon>
        <taxon>Pseudomonadati</taxon>
        <taxon>Bacteroidota</taxon>
        <taxon>Cytophagia</taxon>
        <taxon>Cytophagales</taxon>
        <taxon>Persicobacteraceae</taxon>
        <taxon>Persicobacter</taxon>
    </lineage>
</organism>
<evidence type="ECO:0000313" key="2">
    <source>
        <dbReference type="Proteomes" id="UP001354989"/>
    </source>
</evidence>
<sequence>MLVKEEISGSYWGYQIWGLAGCLHFGGLSLMPSITYNFIEPIKLWIDYYTVGKHRFADGKITVIRMQKYGSSNLPQLNRGYHLLPNRPFHSSFSAQ</sequence>
<protein>
    <submittedName>
        <fullName evidence="1">Uncharacterized protein</fullName>
    </submittedName>
</protein>
<gene>
    <name evidence="1" type="ORF">PEPS_38210</name>
</gene>
<evidence type="ECO:0000313" key="1">
    <source>
        <dbReference type="EMBL" id="BDD01541.1"/>
    </source>
</evidence>
<reference evidence="1 2" key="1">
    <citation type="submission" date="2021-12" db="EMBL/GenBank/DDBJ databases">
        <title>Genome sequencing of bacteria with rrn-lacking chromosome and rrn-plasmid.</title>
        <authorList>
            <person name="Anda M."/>
            <person name="Iwasaki W."/>
        </authorList>
    </citation>
    <scope>NUCLEOTIDE SEQUENCE [LARGE SCALE GENOMIC DNA]</scope>
    <source>
        <strain evidence="1 2">NBRC 101262</strain>
        <plasmid evidence="1 2">pPP3</plasmid>
    </source>
</reference>
<geneLocation type="plasmid" evidence="1 2">
    <name>pPP3</name>
</geneLocation>
<dbReference type="Proteomes" id="UP001354989">
    <property type="component" value="Plasmid pPP3"/>
</dbReference>
<dbReference type="EMBL" id="AP025295">
    <property type="protein sequence ID" value="BDD01541.1"/>
    <property type="molecule type" value="Genomic_DNA"/>
</dbReference>
<keyword evidence="1" id="KW-0614">Plasmid</keyword>
<keyword evidence="2" id="KW-1185">Reference proteome</keyword>
<accession>A0ABN6LED8</accession>